<dbReference type="EMBL" id="JALPRK010000004">
    <property type="protein sequence ID" value="MCK8486725.1"/>
    <property type="molecule type" value="Genomic_DNA"/>
</dbReference>
<keyword evidence="1" id="KW-0472">Membrane</keyword>
<comment type="caution">
    <text evidence="2">The sequence shown here is derived from an EMBL/GenBank/DDBJ whole genome shotgun (WGS) entry which is preliminary data.</text>
</comment>
<evidence type="ECO:0000313" key="2">
    <source>
        <dbReference type="EMBL" id="MCK8486725.1"/>
    </source>
</evidence>
<dbReference type="AlphaFoldDB" id="A0A9X2BQZ1"/>
<gene>
    <name evidence="2" type="ORF">M0651_06000</name>
</gene>
<keyword evidence="3" id="KW-1185">Reference proteome</keyword>
<feature type="transmembrane region" description="Helical" evidence="1">
    <location>
        <begin position="274"/>
        <end position="295"/>
    </location>
</feature>
<proteinExistence type="predicted"/>
<protein>
    <submittedName>
        <fullName evidence="2">Amidohydrolase</fullName>
    </submittedName>
</protein>
<dbReference type="RefSeq" id="WP_248550940.1">
    <property type="nucleotide sequence ID" value="NZ_JALPRK010000004.1"/>
</dbReference>
<feature type="transmembrane region" description="Helical" evidence="1">
    <location>
        <begin position="197"/>
        <end position="219"/>
    </location>
</feature>
<feature type="transmembrane region" description="Helical" evidence="1">
    <location>
        <begin position="226"/>
        <end position="245"/>
    </location>
</feature>
<feature type="transmembrane region" description="Helical" evidence="1">
    <location>
        <begin position="157"/>
        <end position="177"/>
    </location>
</feature>
<dbReference type="Proteomes" id="UP001139534">
    <property type="component" value="Unassembled WGS sequence"/>
</dbReference>
<evidence type="ECO:0000256" key="1">
    <source>
        <dbReference type="SAM" id="Phobius"/>
    </source>
</evidence>
<keyword evidence="1" id="KW-1133">Transmembrane helix</keyword>
<dbReference type="Gene3D" id="3.20.20.140">
    <property type="entry name" value="Metal-dependent hydrolases"/>
    <property type="match status" value="1"/>
</dbReference>
<reference evidence="2" key="1">
    <citation type="submission" date="2022-04" db="EMBL/GenBank/DDBJ databases">
        <authorList>
            <person name="Seo M.-J."/>
        </authorList>
    </citation>
    <scope>NUCLEOTIDE SEQUENCE</scope>
    <source>
        <strain evidence="2">MBLB2552</strain>
    </source>
</reference>
<dbReference type="InterPro" id="IPR032466">
    <property type="entry name" value="Metal_Hydrolase"/>
</dbReference>
<name>A0A9X2BQZ1_9BACL</name>
<keyword evidence="1" id="KW-0812">Transmembrane</keyword>
<evidence type="ECO:0000313" key="3">
    <source>
        <dbReference type="Proteomes" id="UP001139534"/>
    </source>
</evidence>
<sequence>MDGILPDIYQLCAEYMAPVLLHIDPTNGEPINKLEEALEAYPDTIFIFAHINAYNSPDNVENLLKKHPNLYADFFAGFTAFNPESANSLDDFIPIIQRFPDRFLLITDSWDFLYGVSSSGIYDSWDLGNLFGVQRGTDSNDLSGYAMAGAQFITKHIAVAIITIPAAFLMVASSVLYTWIRMRDVAVEFEIDDLIEVLAGATGYLTLSTLLSAAIGALLRRTTPALVILLGYYFIVSPLVANSQLKYKNVLPDTAGAYMYMAPSSEELNSLTPLQGTGVFIIWTLVFVVVALVVYRDVDA</sequence>
<dbReference type="SUPFAM" id="SSF51556">
    <property type="entry name" value="Metallo-dependent hydrolases"/>
    <property type="match status" value="1"/>
</dbReference>
<organism evidence="2 3">
    <name type="scientific">Paenibacillus mellifer</name>
    <dbReference type="NCBI Taxonomy" id="2937794"/>
    <lineage>
        <taxon>Bacteria</taxon>
        <taxon>Bacillati</taxon>
        <taxon>Bacillota</taxon>
        <taxon>Bacilli</taxon>
        <taxon>Bacillales</taxon>
        <taxon>Paenibacillaceae</taxon>
        <taxon>Paenibacillus</taxon>
    </lineage>
</organism>
<accession>A0A9X2BQZ1</accession>